<dbReference type="InterPro" id="IPR033932">
    <property type="entry name" value="YtcJ-like"/>
</dbReference>
<dbReference type="PANTHER" id="PTHR22642">
    <property type="entry name" value="IMIDAZOLONEPROPIONASE"/>
    <property type="match status" value="1"/>
</dbReference>
<evidence type="ECO:0000259" key="1">
    <source>
        <dbReference type="Pfam" id="PF07969"/>
    </source>
</evidence>
<accession>E3D0A6</accession>
<dbReference type="CDD" id="cd01300">
    <property type="entry name" value="YtcJ_like"/>
    <property type="match status" value="1"/>
</dbReference>
<evidence type="ECO:0000313" key="2">
    <source>
        <dbReference type="EMBL" id="EFQ24779.1"/>
    </source>
</evidence>
<evidence type="ECO:0000313" key="3">
    <source>
        <dbReference type="Proteomes" id="UP000005096"/>
    </source>
</evidence>
<dbReference type="SUPFAM" id="SSF51556">
    <property type="entry name" value="Metallo-dependent hydrolases"/>
    <property type="match status" value="1"/>
</dbReference>
<name>E3D0A6_9BACT</name>
<dbReference type="Gene3D" id="2.30.40.10">
    <property type="entry name" value="Urease, subunit C, domain 1"/>
    <property type="match status" value="1"/>
</dbReference>
<dbReference type="Pfam" id="PF07969">
    <property type="entry name" value="Amidohydro_3"/>
    <property type="match status" value="1"/>
</dbReference>
<dbReference type="AlphaFoldDB" id="E3D0A6"/>
<dbReference type="InterPro" id="IPR011059">
    <property type="entry name" value="Metal-dep_hydrolase_composite"/>
</dbReference>
<dbReference type="PaxDb" id="584708-Apau_2372"/>
<dbReference type="Gene3D" id="3.10.310.70">
    <property type="match status" value="1"/>
</dbReference>
<dbReference type="PANTHER" id="PTHR22642:SF2">
    <property type="entry name" value="PROTEIN LONG AFTER FAR-RED 3"/>
    <property type="match status" value="1"/>
</dbReference>
<proteinExistence type="predicted"/>
<dbReference type="GO" id="GO:0016810">
    <property type="term" value="F:hydrolase activity, acting on carbon-nitrogen (but not peptide) bonds"/>
    <property type="evidence" value="ECO:0007669"/>
    <property type="project" value="InterPro"/>
</dbReference>
<dbReference type="RefSeq" id="WP_006302027.1">
    <property type="nucleotide sequence ID" value="NZ_CM001022.1"/>
</dbReference>
<dbReference type="Gene3D" id="3.20.20.140">
    <property type="entry name" value="Metal-dependent hydrolases"/>
    <property type="match status" value="1"/>
</dbReference>
<organism evidence="2 3">
    <name type="scientific">Aminomonas paucivorans DSM 12260</name>
    <dbReference type="NCBI Taxonomy" id="584708"/>
    <lineage>
        <taxon>Bacteria</taxon>
        <taxon>Thermotogati</taxon>
        <taxon>Synergistota</taxon>
        <taxon>Synergistia</taxon>
        <taxon>Synergistales</taxon>
        <taxon>Synergistaceae</taxon>
        <taxon>Aminomonas</taxon>
    </lineage>
</organism>
<feature type="domain" description="Amidohydrolase 3" evidence="1">
    <location>
        <begin position="51"/>
        <end position="540"/>
    </location>
</feature>
<dbReference type="EMBL" id="CM001022">
    <property type="protein sequence ID" value="EFQ24779.1"/>
    <property type="molecule type" value="Genomic_DNA"/>
</dbReference>
<dbReference type="eggNOG" id="COG1574">
    <property type="taxonomic scope" value="Bacteria"/>
</dbReference>
<dbReference type="Proteomes" id="UP000005096">
    <property type="component" value="Chromosome"/>
</dbReference>
<dbReference type="SUPFAM" id="SSF51338">
    <property type="entry name" value="Composite domain of metallo-dependent hydrolases"/>
    <property type="match status" value="1"/>
</dbReference>
<gene>
    <name evidence="2" type="ORF">Apau_2372</name>
</gene>
<reference evidence="2 3" key="1">
    <citation type="journal article" date="2010" name="Stand. Genomic Sci.">
        <title>Non-contiguous finished genome sequence of Aminomonas paucivorans type strain (GLU-3).</title>
        <authorList>
            <person name="Pitluck S."/>
            <person name="Yasawong M."/>
            <person name="Held B."/>
            <person name="Lapidus A."/>
            <person name="Nolan M."/>
            <person name="Copeland A."/>
            <person name="Lucas S."/>
            <person name="Del Rio T.G."/>
            <person name="Tice H."/>
            <person name="Cheng J.F."/>
            <person name="Chertkov O."/>
            <person name="Goodwin L."/>
            <person name="Tapia R."/>
            <person name="Han C."/>
            <person name="Liolios K."/>
            <person name="Ivanova N."/>
            <person name="Mavromatis K."/>
            <person name="Ovchinnikova G."/>
            <person name="Pati A."/>
            <person name="Chen A."/>
            <person name="Palaniappan K."/>
            <person name="Land M."/>
            <person name="Hauser L."/>
            <person name="Chang Y.J."/>
            <person name="Jeffries C.D."/>
            <person name="Pukall R."/>
            <person name="Spring S."/>
            <person name="Rohde M."/>
            <person name="Sikorski J."/>
            <person name="Goker M."/>
            <person name="Woyke T."/>
            <person name="Bristow J."/>
            <person name="Eisen J.A."/>
            <person name="Markowitz V."/>
            <person name="Hugenholtz P."/>
            <person name="Kyrpides N.C."/>
            <person name="Klenk H.P."/>
        </authorList>
    </citation>
    <scope>NUCLEOTIDE SEQUENCE [LARGE SCALE GENOMIC DNA]</scope>
    <source>
        <strain evidence="2 3">DSM 12260</strain>
    </source>
</reference>
<dbReference type="HOGENOM" id="CLU_009942_1_0_0"/>
<dbReference type="STRING" id="584708.Apau_2372"/>
<keyword evidence="2" id="KW-0378">Hydrolase</keyword>
<sequence length="546" mass="60038">MHSSLALHHGHIRTLDPRHPVAEALLIRGETLTAVGSDEEIRSLDRNAESIDLQGRTVLPGFNDSHLHTLGYGRFLGVTDLRGCASVEEMLLRLRPALGDPEDPDSWLTGRGWDQERFHALPQGPSRPFFDRSCLDGLPTRRPLLLERNCGHVGVANTRGLQVLGLFREDPFGPTQVDRDEKGEPTGVLREDALEWVRGQVYRIDFDSALRFFARAGEAFARRGITSVQSDDLGPLGTDLDMLLRLFGALREKDLFPVRLNEQFLLPRREDLETFLEGGYRTGQGDGHFRFGPLKMLLDGSLGARTAALRRDYADDPGNRGLLLYGPEALKERVARAHGAGMQVAIHCIGDRSLQTALEAYEAALAEVPRDARHTIVHCQVGDGELYDRMARLGVVAAVQPPFVASDQSIAPPRLGADRLAGAYPVKGLLDRGILTTGGSDAPVEDPAPLRGLWAAVTRQREPGDPAEGWLPGERISFPEALDLYTRAGARLSFEEHVKGALIPGFYGDLTVLREDPFRVNPEALPDLPVDLTVCGGRITWRSPDL</sequence>
<dbReference type="InterPro" id="IPR032466">
    <property type="entry name" value="Metal_Hydrolase"/>
</dbReference>
<dbReference type="InterPro" id="IPR013108">
    <property type="entry name" value="Amidohydro_3"/>
</dbReference>
<keyword evidence="3" id="KW-1185">Reference proteome</keyword>
<dbReference type="OrthoDB" id="9767366at2"/>
<protein>
    <submittedName>
        <fullName evidence="2">Amidohydrolase 3</fullName>
    </submittedName>
</protein>